<dbReference type="STRING" id="314283.MED297_16334"/>
<dbReference type="AlphaFoldDB" id="A4BDY5"/>
<dbReference type="InterPro" id="IPR009057">
    <property type="entry name" value="Homeodomain-like_sf"/>
</dbReference>
<dbReference type="Pfam" id="PF00440">
    <property type="entry name" value="TetR_N"/>
    <property type="match status" value="1"/>
</dbReference>
<comment type="caution">
    <text evidence="4">The sequence shown here is derived from an EMBL/GenBank/DDBJ whole genome shotgun (WGS) entry which is preliminary data.</text>
</comment>
<dbReference type="PANTHER" id="PTHR43479">
    <property type="entry name" value="ACREF/ENVCD OPERON REPRESSOR-RELATED"/>
    <property type="match status" value="1"/>
</dbReference>
<dbReference type="InterPro" id="IPR050624">
    <property type="entry name" value="HTH-type_Tx_Regulator"/>
</dbReference>
<dbReference type="EMBL" id="AAOE01000008">
    <property type="protein sequence ID" value="EAR09744.1"/>
    <property type="molecule type" value="Genomic_DNA"/>
</dbReference>
<dbReference type="Gene3D" id="1.10.357.10">
    <property type="entry name" value="Tetracycline Repressor, domain 2"/>
    <property type="match status" value="1"/>
</dbReference>
<reference evidence="4 5" key="1">
    <citation type="submission" date="2006-02" db="EMBL/GenBank/DDBJ databases">
        <authorList>
            <person name="Pinhassi J."/>
            <person name="Pedros-Alio C."/>
            <person name="Ferriera S."/>
            <person name="Johnson J."/>
            <person name="Kravitz S."/>
            <person name="Halpern A."/>
            <person name="Remington K."/>
            <person name="Beeson K."/>
            <person name="Tran B."/>
            <person name="Rogers Y.-H."/>
            <person name="Friedman R."/>
            <person name="Venter J.C."/>
        </authorList>
    </citation>
    <scope>NUCLEOTIDE SEQUENCE [LARGE SCALE GENOMIC DNA]</scope>
    <source>
        <strain evidence="4 5">MED297</strain>
    </source>
</reference>
<dbReference type="PROSITE" id="PS50977">
    <property type="entry name" value="HTH_TETR_2"/>
    <property type="match status" value="1"/>
</dbReference>
<feature type="domain" description="HTH tetR-type" evidence="3">
    <location>
        <begin position="12"/>
        <end position="72"/>
    </location>
</feature>
<protein>
    <submittedName>
        <fullName evidence="4">Probable transcriptional regulator</fullName>
    </submittedName>
</protein>
<evidence type="ECO:0000259" key="3">
    <source>
        <dbReference type="PROSITE" id="PS50977"/>
    </source>
</evidence>
<keyword evidence="5" id="KW-1185">Reference proteome</keyword>
<evidence type="ECO:0000313" key="4">
    <source>
        <dbReference type="EMBL" id="EAR09744.1"/>
    </source>
</evidence>
<dbReference type="Proteomes" id="UP000005953">
    <property type="component" value="Unassembled WGS sequence"/>
</dbReference>
<keyword evidence="1 2" id="KW-0238">DNA-binding</keyword>
<evidence type="ECO:0000256" key="2">
    <source>
        <dbReference type="PROSITE-ProRule" id="PRU00335"/>
    </source>
</evidence>
<evidence type="ECO:0000256" key="1">
    <source>
        <dbReference type="ARBA" id="ARBA00023125"/>
    </source>
</evidence>
<evidence type="ECO:0000313" key="5">
    <source>
        <dbReference type="Proteomes" id="UP000005953"/>
    </source>
</evidence>
<accession>A4BDY5</accession>
<proteinExistence type="predicted"/>
<dbReference type="GO" id="GO:0003677">
    <property type="term" value="F:DNA binding"/>
    <property type="evidence" value="ECO:0007669"/>
    <property type="project" value="UniProtKB-UniRule"/>
</dbReference>
<feature type="DNA-binding region" description="H-T-H motif" evidence="2">
    <location>
        <begin position="35"/>
        <end position="54"/>
    </location>
</feature>
<dbReference type="RefSeq" id="WP_008043520.1">
    <property type="nucleotide sequence ID" value="NZ_CH724150.1"/>
</dbReference>
<sequence length="202" mass="23640">MYHDETSIEEPSASESALIASALNLFTIHDESTINVTQLIKAAGVSRSLFYRHFSGKDDVYAGILLRDELSISLKLQELETSRSCGEIMREFLRFRIHQIERYRVILRLEKHLNALDPDLPRYRQWQVLRRRHAQEFKDLIQQSLADKPEHAQDSAHFYYGLIWSLANGVAHLSDTDFFYELLQDRRGFHRFLMESLERVGG</sequence>
<name>A4BDY5_9GAMM</name>
<dbReference type="HOGENOM" id="CLU_1370514_0_0_6"/>
<dbReference type="OrthoDB" id="9798857at2"/>
<dbReference type="InterPro" id="IPR001647">
    <property type="entry name" value="HTH_TetR"/>
</dbReference>
<gene>
    <name evidence="4" type="ORF">MED297_16334</name>
</gene>
<organism evidence="4 5">
    <name type="scientific">Reinekea blandensis MED297</name>
    <dbReference type="NCBI Taxonomy" id="314283"/>
    <lineage>
        <taxon>Bacteria</taxon>
        <taxon>Pseudomonadati</taxon>
        <taxon>Pseudomonadota</taxon>
        <taxon>Gammaproteobacteria</taxon>
        <taxon>Oceanospirillales</taxon>
        <taxon>Saccharospirillaceae</taxon>
        <taxon>Reinekea</taxon>
    </lineage>
</organism>
<dbReference type="PANTHER" id="PTHR43479:SF11">
    <property type="entry name" value="ACREF_ENVCD OPERON REPRESSOR-RELATED"/>
    <property type="match status" value="1"/>
</dbReference>
<dbReference type="SUPFAM" id="SSF46689">
    <property type="entry name" value="Homeodomain-like"/>
    <property type="match status" value="1"/>
</dbReference>